<evidence type="ECO:0008006" key="3">
    <source>
        <dbReference type="Google" id="ProtNLM"/>
    </source>
</evidence>
<comment type="caution">
    <text evidence="1">The sequence shown here is derived from an EMBL/GenBank/DDBJ whole genome shotgun (WGS) entry which is preliminary data.</text>
</comment>
<dbReference type="Proteomes" id="UP000027821">
    <property type="component" value="Unassembled WGS sequence"/>
</dbReference>
<gene>
    <name evidence="1" type="ORF">EL17_11070</name>
</gene>
<dbReference type="AlphaFoldDB" id="A0A074L1G1"/>
<dbReference type="RefSeq" id="WP_035074219.1">
    <property type="nucleotide sequence ID" value="NZ_JMIH01000020.1"/>
</dbReference>
<accession>A0A074L1G1</accession>
<organism evidence="1 2">
    <name type="scientific">Anditalea andensis</name>
    <dbReference type="NCBI Taxonomy" id="1048983"/>
    <lineage>
        <taxon>Bacteria</taxon>
        <taxon>Pseudomonadati</taxon>
        <taxon>Bacteroidota</taxon>
        <taxon>Cytophagia</taxon>
        <taxon>Cytophagales</taxon>
        <taxon>Cytophagaceae</taxon>
        <taxon>Anditalea</taxon>
    </lineage>
</organism>
<proteinExistence type="predicted"/>
<dbReference type="EMBL" id="JMIH01000020">
    <property type="protein sequence ID" value="KEO73673.1"/>
    <property type="molecule type" value="Genomic_DNA"/>
</dbReference>
<dbReference type="STRING" id="1048983.EL17_11070"/>
<keyword evidence="2" id="KW-1185">Reference proteome</keyword>
<reference evidence="1 2" key="1">
    <citation type="submission" date="2014-04" db="EMBL/GenBank/DDBJ databases">
        <title>Characterization and application of a salt tolerant electro-active bacterium.</title>
        <authorList>
            <person name="Yang L."/>
            <person name="Wei S."/>
            <person name="Tay Q.X.M."/>
        </authorList>
    </citation>
    <scope>NUCLEOTIDE SEQUENCE [LARGE SCALE GENOMIC DNA]</scope>
    <source>
        <strain evidence="1 2">LY1</strain>
    </source>
</reference>
<evidence type="ECO:0000313" key="1">
    <source>
        <dbReference type="EMBL" id="KEO73673.1"/>
    </source>
</evidence>
<name>A0A074L1G1_9BACT</name>
<protein>
    <recommendedName>
        <fullName evidence="3">HTH IS21-type domain-containing protein</fullName>
    </recommendedName>
</protein>
<sequence>MAGQRIDIMELRSLITFKQKGLSNRKIAALMGINRKTVDEYISIHPTNRMLFNWDYYLSLYSSQLEGKS</sequence>
<evidence type="ECO:0000313" key="2">
    <source>
        <dbReference type="Proteomes" id="UP000027821"/>
    </source>
</evidence>